<dbReference type="GO" id="GO:0047470">
    <property type="term" value="F:(1,4)-alpha-D-glucan 1-alpha-D-glucosylmutase activity"/>
    <property type="evidence" value="ECO:0007669"/>
    <property type="project" value="TreeGrafter"/>
</dbReference>
<dbReference type="Proteomes" id="UP000298049">
    <property type="component" value="Chromosome"/>
</dbReference>
<dbReference type="Gene3D" id="3.20.20.80">
    <property type="entry name" value="Glycosidases"/>
    <property type="match status" value="3"/>
</dbReference>
<evidence type="ECO:0000313" key="2">
    <source>
        <dbReference type="EMBL" id="QCF25980.1"/>
    </source>
</evidence>
<sequence>MTQLVSTIRLQFHADFTLDDAAQLVDYFSSLGVTHIYASPLLASRAGSAHGYDGIDPTRLDPELGDEAALERLVKRLREKDMGLVMDIVPNHVAVGGSENQWWQDVLRWGRQSRYADFFDIDWESPDPLLTGKVLVPFLGQPYGESLISGDLKLGWESGFHVDYHEHRFPIDPRTYGLILAEMGGDDLEPIRHQCAAAESAEDLVQTHEALGKVLDTRQGREQLDQVVACFDGRSDDGSERLHRLLEEQNYRLAWWRTASDDINWRRFFDVTELGGLRIELPHVFEEVHSEIFRLVELGWVDGLRVDHVDGLVDPRGYCRKLRSRLDELAERRPDNVPRRVALFVEKILAADEPLHQDWQVDGTTGYEFMNDVSALQHDPSHVGLLRDLWRETSGRSDDFHLEERRARIEILRTTLASEFSACARALLAVARQDLSTRDFTLGAVKRTLAALIRHFRVYRTYADQNGRPPEDESFFQQAMAGAKQELNDPDHIILMNLERWLGGEAPSAIEVARERALRLKAIARFQQLTSPVAAKAVEDTAGYRSAVLISRNDVGFEPDRLSYSPLDFHQACGDRARYFPRSMVTTATHDHKRGEDVRARLAALSEQAGRFASDVRRWQRDAEPLRQKLSGGLAPAPADELILYQILLGSWPLELDDSDDAGITHYRDRLLQWHEKALREAKLHSHWLWPDAGYERACSEFLTGLFETASLRRDIANAARSLDVAGAVNGLAQTTLRITVPGIPDLYQGTEFWDLSLVDPDNRRPVDYALRAETLRQNPVPTEALEAWRNGQVKQALIARLLHLRRDCPELFLQGSYEPVDVVGSRARHVVAFIRRRQREAVLVVVPRLPSTLLEGAELPVIAQAQWGDTRLQLPEGFLAATSDDWQNLLSDEELRITEDAVPVAKLLAEFPVGVLKAR</sequence>
<dbReference type="GO" id="GO:0030980">
    <property type="term" value="P:alpha-glucan catabolic process"/>
    <property type="evidence" value="ECO:0007669"/>
    <property type="project" value="TreeGrafter"/>
</dbReference>
<dbReference type="InterPro" id="IPR012767">
    <property type="entry name" value="Trehalose_TreY"/>
</dbReference>
<dbReference type="KEGG" id="hmi:soil367_08620"/>
<protein>
    <submittedName>
        <fullName evidence="2">Malto-oligosyltrehalose synthase</fullName>
    </submittedName>
</protein>
<evidence type="ECO:0000313" key="3">
    <source>
        <dbReference type="Proteomes" id="UP000298049"/>
    </source>
</evidence>
<reference evidence="2 3" key="1">
    <citation type="submission" date="2018-07" db="EMBL/GenBank/DDBJ databases">
        <title>Marsedoiliclastica nanhaica gen. nov. sp. nov., a novel marine hydrocarbonoclastic bacterium isolated from an in-situ enriched hydrocarbon-degrading consortium in deep-sea sediment.</title>
        <authorList>
            <person name="Dong C."/>
            <person name="Ma T."/>
            <person name="Liu R."/>
            <person name="Shao Z."/>
        </authorList>
    </citation>
    <scope>NUCLEOTIDE SEQUENCE [LARGE SCALE GENOMIC DNA]</scope>
    <source>
        <strain evidence="3">soil36-7</strain>
    </source>
</reference>
<dbReference type="InterPro" id="IPR017853">
    <property type="entry name" value="GH"/>
</dbReference>
<dbReference type="SMART" id="SM00642">
    <property type="entry name" value="Aamy"/>
    <property type="match status" value="1"/>
</dbReference>
<keyword evidence="3" id="KW-1185">Reference proteome</keyword>
<evidence type="ECO:0000259" key="1">
    <source>
        <dbReference type="SMART" id="SM00642"/>
    </source>
</evidence>
<accession>A0A4V1D8Q2</accession>
<dbReference type="EMBL" id="CP031093">
    <property type="protein sequence ID" value="QCF25980.1"/>
    <property type="molecule type" value="Genomic_DNA"/>
</dbReference>
<organism evidence="2 3">
    <name type="scientific">Hydrocarboniclastica marina</name>
    <dbReference type="NCBI Taxonomy" id="2259620"/>
    <lineage>
        <taxon>Bacteria</taxon>
        <taxon>Pseudomonadati</taxon>
        <taxon>Pseudomonadota</taxon>
        <taxon>Gammaproteobacteria</taxon>
        <taxon>Alteromonadales</taxon>
        <taxon>Alteromonadaceae</taxon>
        <taxon>Hydrocarboniclastica</taxon>
    </lineage>
</organism>
<dbReference type="SUPFAM" id="SSF51445">
    <property type="entry name" value="(Trans)glycosidases"/>
    <property type="match status" value="1"/>
</dbReference>
<feature type="domain" description="Glycosyl hydrolase family 13 catalytic" evidence="1">
    <location>
        <begin position="7"/>
        <end position="500"/>
    </location>
</feature>
<gene>
    <name evidence="2" type="primary">treY</name>
    <name evidence="2" type="ORF">soil367_08620</name>
</gene>
<dbReference type="RefSeq" id="WP_136548700.1">
    <property type="nucleotide sequence ID" value="NZ_CP031093.1"/>
</dbReference>
<dbReference type="OrthoDB" id="9805159at2"/>
<dbReference type="PANTHER" id="PTHR10357:SF216">
    <property type="entry name" value="MALTOOLIGOSYL TREHALOSE SYNTHASE-RELATED"/>
    <property type="match status" value="1"/>
</dbReference>
<dbReference type="AlphaFoldDB" id="A0A4V1D8Q2"/>
<dbReference type="CDD" id="cd11336">
    <property type="entry name" value="AmyAc_MTSase"/>
    <property type="match status" value="1"/>
</dbReference>
<dbReference type="InterPro" id="IPR006047">
    <property type="entry name" value="GH13_cat_dom"/>
</dbReference>
<dbReference type="GO" id="GO:0005992">
    <property type="term" value="P:trehalose biosynthetic process"/>
    <property type="evidence" value="ECO:0007669"/>
    <property type="project" value="TreeGrafter"/>
</dbReference>
<proteinExistence type="predicted"/>
<dbReference type="PANTHER" id="PTHR10357">
    <property type="entry name" value="ALPHA-AMYLASE FAMILY MEMBER"/>
    <property type="match status" value="1"/>
</dbReference>
<dbReference type="Pfam" id="PF00128">
    <property type="entry name" value="Alpha-amylase"/>
    <property type="match status" value="1"/>
</dbReference>
<dbReference type="NCBIfam" id="TIGR02401">
    <property type="entry name" value="trehalose_TreY"/>
    <property type="match status" value="1"/>
</dbReference>
<name>A0A4V1D8Q2_9ALTE</name>